<dbReference type="AlphaFoldDB" id="A0A226F2H6"/>
<feature type="region of interest" description="Disordered" evidence="1">
    <location>
        <begin position="764"/>
        <end position="808"/>
    </location>
</feature>
<feature type="transmembrane region" description="Helical" evidence="2">
    <location>
        <begin position="318"/>
        <end position="338"/>
    </location>
</feature>
<evidence type="ECO:0000313" key="3">
    <source>
        <dbReference type="EMBL" id="OXA63972.1"/>
    </source>
</evidence>
<reference evidence="3 4" key="1">
    <citation type="submission" date="2015-12" db="EMBL/GenBank/DDBJ databases">
        <title>The genome of Folsomia candida.</title>
        <authorList>
            <person name="Faddeeva A."/>
            <person name="Derks M.F."/>
            <person name="Anvar Y."/>
            <person name="Smit S."/>
            <person name="Van Straalen N."/>
            <person name="Roelofs D."/>
        </authorList>
    </citation>
    <scope>NUCLEOTIDE SEQUENCE [LARGE SCALE GENOMIC DNA]</scope>
    <source>
        <strain evidence="3 4">VU population</strain>
        <tissue evidence="3">Whole body</tissue>
    </source>
</reference>
<evidence type="ECO:0000256" key="1">
    <source>
        <dbReference type="SAM" id="MobiDB-lite"/>
    </source>
</evidence>
<organism evidence="3 4">
    <name type="scientific">Folsomia candida</name>
    <name type="common">Springtail</name>
    <dbReference type="NCBI Taxonomy" id="158441"/>
    <lineage>
        <taxon>Eukaryota</taxon>
        <taxon>Metazoa</taxon>
        <taxon>Ecdysozoa</taxon>
        <taxon>Arthropoda</taxon>
        <taxon>Hexapoda</taxon>
        <taxon>Collembola</taxon>
        <taxon>Entomobryomorpha</taxon>
        <taxon>Isotomoidea</taxon>
        <taxon>Isotomidae</taxon>
        <taxon>Proisotominae</taxon>
        <taxon>Folsomia</taxon>
    </lineage>
</organism>
<sequence length="808" mass="91280">MKVKDTMTKAPYYPTSYATNVPFLKFLKYVGIYPYALKFHIPGENSPPGEEKILAEVGTEKGGPFVFLNKMVLILWIIRTIFQSGQFIRYWILHSSPVMLFSLMLWPGTSVLGLIIGVKYWFHGEKICAQITNANDLEAEIYESYNFDAHVITTSLNHRQKFAERTRLVIILTIIGIIVMTLKQIDEPRFPAFIYNLMPEGTDRVDMLVISFIVQIILHMYAWGYAVHLIIGSLNFSRVLDGCLDIISFHGAPKMYSNQQFLSELDKSLRYFEKLSKLMDADNEMFAWIVFSQFGGYLFLGCIIAYTPLQYWTVVPKLSLLMYIFIFVTWIIILCRLFPGMGSVYDKSIVFIESWTAGMAYSQEDLFLTEVTSNKKYFKLLKFRLASCVPFGVKCGDFFIIRKSTMLTFFSICEPTAICNTIPTSLVWLVPTEQQCVFSLLPPVVQSISAMSINKKIFTVVEFKIDLGLSVVPTNWISSIGGIDLCPYPDPPPKDFYKLQSNKDSLPKDGWTNLEKLSKETVAKLKRLLENKPIDSSDAEGVKRGRSSSTNFNIAAAPLAPAQPIFGVQTEINPSVDEINPGIDHLVDTNAENNSVTTNLEYHCLQVEPDPRLTELLNEFRKFQVESLRNQELLLERIHQLEKIVLNSLNSQQGAACSAKNTWSWPIKDEGELISVEVWLRDPTNYNHEVSVLSKIGGATVTKCVYNTLQWMISHELALTLRLTNKSGKISFGDKLIAKLIRDSVKRGNEDDDDATDSKINNHIGAWLRQSAERDKSRKKKNEINTAPDTEATSGEAGAGGAEENPGN</sequence>
<dbReference type="Proteomes" id="UP000198287">
    <property type="component" value="Unassembled WGS sequence"/>
</dbReference>
<feature type="transmembrane region" description="Helical" evidence="2">
    <location>
        <begin position="168"/>
        <end position="185"/>
    </location>
</feature>
<dbReference type="EMBL" id="LNIX01000001">
    <property type="protein sequence ID" value="OXA63972.1"/>
    <property type="molecule type" value="Genomic_DNA"/>
</dbReference>
<keyword evidence="2" id="KW-0812">Transmembrane</keyword>
<keyword evidence="2" id="KW-0472">Membrane</keyword>
<gene>
    <name evidence="3" type="ORF">Fcan01_00554</name>
</gene>
<name>A0A226F2H6_FOLCA</name>
<evidence type="ECO:0000313" key="4">
    <source>
        <dbReference type="Proteomes" id="UP000198287"/>
    </source>
</evidence>
<feature type="transmembrane region" description="Helical" evidence="2">
    <location>
        <begin position="205"/>
        <end position="231"/>
    </location>
</feature>
<proteinExistence type="predicted"/>
<comment type="caution">
    <text evidence="3">The sequence shown here is derived from an EMBL/GenBank/DDBJ whole genome shotgun (WGS) entry which is preliminary data.</text>
</comment>
<dbReference type="OrthoDB" id="6784356at2759"/>
<keyword evidence="2" id="KW-1133">Transmembrane helix</keyword>
<feature type="transmembrane region" description="Helical" evidence="2">
    <location>
        <begin position="285"/>
        <end position="306"/>
    </location>
</feature>
<evidence type="ECO:0000256" key="2">
    <source>
        <dbReference type="SAM" id="Phobius"/>
    </source>
</evidence>
<protein>
    <submittedName>
        <fullName evidence="3">Uncharacterized protein</fullName>
    </submittedName>
</protein>
<feature type="transmembrane region" description="Helical" evidence="2">
    <location>
        <begin position="98"/>
        <end position="122"/>
    </location>
</feature>
<keyword evidence="4" id="KW-1185">Reference proteome</keyword>
<accession>A0A226F2H6</accession>
<feature type="transmembrane region" description="Helical" evidence="2">
    <location>
        <begin position="71"/>
        <end position="92"/>
    </location>
</feature>